<protein>
    <submittedName>
        <fullName evidence="2">Strigolactone esterase RMS3</fullName>
    </submittedName>
</protein>
<comment type="similarity">
    <text evidence="1">Belongs to the AB hydrolase superfamily.</text>
</comment>
<proteinExistence type="inferred from homology"/>
<name>A0A438JPW9_VITVI</name>
<dbReference type="Gene3D" id="3.40.50.1820">
    <property type="entry name" value="alpha/beta hydrolase"/>
    <property type="match status" value="1"/>
</dbReference>
<dbReference type="SUPFAM" id="SSF53474">
    <property type="entry name" value="alpha/beta-Hydrolases"/>
    <property type="match status" value="1"/>
</dbReference>
<evidence type="ECO:0000313" key="3">
    <source>
        <dbReference type="Proteomes" id="UP000288805"/>
    </source>
</evidence>
<dbReference type="SMR" id="A0A438JPW9"/>
<dbReference type="EMBL" id="QGNW01000032">
    <property type="protein sequence ID" value="RVX11020.1"/>
    <property type="molecule type" value="Genomic_DNA"/>
</dbReference>
<evidence type="ECO:0000256" key="1">
    <source>
        <dbReference type="ARBA" id="ARBA00008645"/>
    </source>
</evidence>
<dbReference type="OrthoDB" id="408373at2759"/>
<sequence length="111" mass="12416">MGFILCFYDYEKSLRTIRPKVALSVAERVFCCDQRDILAKVMTPCTIIQPANDAAIPNSVAEYMQTKIKGETTVEKIDMDGHFPHLDAHLQFLNVLGSVLGFNPHLESSSN</sequence>
<dbReference type="AlphaFoldDB" id="A0A438JPW9"/>
<organism evidence="2 3">
    <name type="scientific">Vitis vinifera</name>
    <name type="common">Grape</name>
    <dbReference type="NCBI Taxonomy" id="29760"/>
    <lineage>
        <taxon>Eukaryota</taxon>
        <taxon>Viridiplantae</taxon>
        <taxon>Streptophyta</taxon>
        <taxon>Embryophyta</taxon>
        <taxon>Tracheophyta</taxon>
        <taxon>Spermatophyta</taxon>
        <taxon>Magnoliopsida</taxon>
        <taxon>eudicotyledons</taxon>
        <taxon>Gunneridae</taxon>
        <taxon>Pentapetalae</taxon>
        <taxon>rosids</taxon>
        <taxon>Vitales</taxon>
        <taxon>Vitaceae</taxon>
        <taxon>Viteae</taxon>
        <taxon>Vitis</taxon>
    </lineage>
</organism>
<evidence type="ECO:0000313" key="2">
    <source>
        <dbReference type="EMBL" id="RVX11020.1"/>
    </source>
</evidence>
<gene>
    <name evidence="2" type="primary">RMS3_0</name>
    <name evidence="2" type="ORF">CK203_013387</name>
</gene>
<dbReference type="InterPro" id="IPR029058">
    <property type="entry name" value="AB_hydrolase_fold"/>
</dbReference>
<dbReference type="KEGG" id="vvi:104880678"/>
<dbReference type="PANTHER" id="PTHR43039">
    <property type="entry name" value="ESTERASE-RELATED"/>
    <property type="match status" value="1"/>
</dbReference>
<dbReference type="Proteomes" id="UP000288805">
    <property type="component" value="Unassembled WGS sequence"/>
</dbReference>
<reference evidence="2 3" key="1">
    <citation type="journal article" date="2018" name="PLoS Genet.">
        <title>Population sequencing reveals clonal diversity and ancestral inbreeding in the grapevine cultivar Chardonnay.</title>
        <authorList>
            <person name="Roach M.J."/>
            <person name="Johnson D.L."/>
            <person name="Bohlmann J."/>
            <person name="van Vuuren H.J."/>
            <person name="Jones S.J."/>
            <person name="Pretorius I.S."/>
            <person name="Schmidt S.A."/>
            <person name="Borneman A.R."/>
        </authorList>
    </citation>
    <scope>NUCLEOTIDE SEQUENCE [LARGE SCALE GENOMIC DNA]</scope>
    <source>
        <strain evidence="3">cv. Chardonnay</strain>
        <tissue evidence="2">Leaf</tissue>
    </source>
</reference>
<accession>A0A438JPW9</accession>
<comment type="caution">
    <text evidence="2">The sequence shown here is derived from an EMBL/GenBank/DDBJ whole genome shotgun (WGS) entry which is preliminary data.</text>
</comment>